<protein>
    <submittedName>
        <fullName evidence="1">Uncharacterized protein</fullName>
    </submittedName>
</protein>
<gene>
    <name evidence="1" type="ORF">NE237_002221</name>
</gene>
<evidence type="ECO:0000313" key="2">
    <source>
        <dbReference type="Proteomes" id="UP001141806"/>
    </source>
</evidence>
<dbReference type="Proteomes" id="UP001141806">
    <property type="component" value="Unassembled WGS sequence"/>
</dbReference>
<dbReference type="EMBL" id="JAMYWD010000003">
    <property type="protein sequence ID" value="KAJ4977115.1"/>
    <property type="molecule type" value="Genomic_DNA"/>
</dbReference>
<dbReference type="AlphaFoldDB" id="A0A9Q0QZ88"/>
<comment type="caution">
    <text evidence="1">The sequence shown here is derived from an EMBL/GenBank/DDBJ whole genome shotgun (WGS) entry which is preliminary data.</text>
</comment>
<accession>A0A9Q0QZ88</accession>
<organism evidence="1 2">
    <name type="scientific">Protea cynaroides</name>
    <dbReference type="NCBI Taxonomy" id="273540"/>
    <lineage>
        <taxon>Eukaryota</taxon>
        <taxon>Viridiplantae</taxon>
        <taxon>Streptophyta</taxon>
        <taxon>Embryophyta</taxon>
        <taxon>Tracheophyta</taxon>
        <taxon>Spermatophyta</taxon>
        <taxon>Magnoliopsida</taxon>
        <taxon>Proteales</taxon>
        <taxon>Proteaceae</taxon>
        <taxon>Protea</taxon>
    </lineage>
</organism>
<keyword evidence="2" id="KW-1185">Reference proteome</keyword>
<name>A0A9Q0QZ88_9MAGN</name>
<proteinExistence type="predicted"/>
<reference evidence="1" key="1">
    <citation type="journal article" date="2023" name="Plant J.">
        <title>The genome of the king protea, Protea cynaroides.</title>
        <authorList>
            <person name="Chang J."/>
            <person name="Duong T.A."/>
            <person name="Schoeman C."/>
            <person name="Ma X."/>
            <person name="Roodt D."/>
            <person name="Barker N."/>
            <person name="Li Z."/>
            <person name="Van de Peer Y."/>
            <person name="Mizrachi E."/>
        </authorList>
    </citation>
    <scope>NUCLEOTIDE SEQUENCE</scope>
    <source>
        <tissue evidence="1">Young leaves</tissue>
    </source>
</reference>
<evidence type="ECO:0000313" key="1">
    <source>
        <dbReference type="EMBL" id="KAJ4977115.1"/>
    </source>
</evidence>
<sequence>MVSLQEGNEEDERQREIHTWLWRRKLKDSHGKVGLQVSSRGFPSIKSVLLLYPKTESSRIGEEQTEINTKIKIERGDIQQWDQGRNEVIRYAGAGIVIVGDQSSAISLLLGVESNGENR</sequence>